<evidence type="ECO:0000313" key="3">
    <source>
        <dbReference type="Proteomes" id="UP000054047"/>
    </source>
</evidence>
<dbReference type="EMBL" id="KN771687">
    <property type="protein sequence ID" value="KIH45657.1"/>
    <property type="molecule type" value="Genomic_DNA"/>
</dbReference>
<evidence type="ECO:0008006" key="4">
    <source>
        <dbReference type="Google" id="ProtNLM"/>
    </source>
</evidence>
<dbReference type="OrthoDB" id="5877184at2759"/>
<feature type="region of interest" description="Disordered" evidence="1">
    <location>
        <begin position="98"/>
        <end position="127"/>
    </location>
</feature>
<sequence length="160" mass="18437">MNQWANRFGVKDKFDAYKKNINDQRIKAQQKLDEALEALPKYYKQLRMIENDYREPKVLFQTLTKSQADQKRNELLNTLTPKQRKAAQFLENLFAPDYARRPGPVRPGPYGPGPYGPGPYGPRPGPFGPGPYGPYGYCMSHRRNSFKDSINKVENKVANR</sequence>
<evidence type="ECO:0000313" key="2">
    <source>
        <dbReference type="EMBL" id="KIH45657.1"/>
    </source>
</evidence>
<name>A0A0C2C7M1_9BILA</name>
<organism evidence="2 3">
    <name type="scientific">Ancylostoma duodenale</name>
    <dbReference type="NCBI Taxonomy" id="51022"/>
    <lineage>
        <taxon>Eukaryota</taxon>
        <taxon>Metazoa</taxon>
        <taxon>Ecdysozoa</taxon>
        <taxon>Nematoda</taxon>
        <taxon>Chromadorea</taxon>
        <taxon>Rhabditida</taxon>
        <taxon>Rhabditina</taxon>
        <taxon>Rhabditomorpha</taxon>
        <taxon>Strongyloidea</taxon>
        <taxon>Ancylostomatidae</taxon>
        <taxon>Ancylostomatinae</taxon>
        <taxon>Ancylostoma</taxon>
    </lineage>
</organism>
<keyword evidence="3" id="KW-1185">Reference proteome</keyword>
<protein>
    <recommendedName>
        <fullName evidence="4">SXP/RAL-2 family protein Ani s 5-like cation-binding domain-containing protein</fullName>
    </recommendedName>
</protein>
<reference evidence="2 3" key="1">
    <citation type="submission" date="2013-12" db="EMBL/GenBank/DDBJ databases">
        <title>Draft genome of the parsitic nematode Ancylostoma duodenale.</title>
        <authorList>
            <person name="Mitreva M."/>
        </authorList>
    </citation>
    <scope>NUCLEOTIDE SEQUENCE [LARGE SCALE GENOMIC DNA]</scope>
    <source>
        <strain evidence="2 3">Zhejiang</strain>
    </source>
</reference>
<gene>
    <name evidence="2" type="ORF">ANCDUO_24301</name>
</gene>
<accession>A0A0C2C7M1</accession>
<evidence type="ECO:0000256" key="1">
    <source>
        <dbReference type="SAM" id="MobiDB-lite"/>
    </source>
</evidence>
<dbReference type="Proteomes" id="UP000054047">
    <property type="component" value="Unassembled WGS sequence"/>
</dbReference>
<feature type="compositionally biased region" description="Pro residues" evidence="1">
    <location>
        <begin position="104"/>
        <end position="127"/>
    </location>
</feature>
<dbReference type="AlphaFoldDB" id="A0A0C2C7M1"/>
<proteinExistence type="predicted"/>